<accession>A0ABS9P1B3</accession>
<dbReference type="Proteomes" id="UP001165279">
    <property type="component" value="Unassembled WGS sequence"/>
</dbReference>
<proteinExistence type="predicted"/>
<evidence type="ECO:0000313" key="3">
    <source>
        <dbReference type="Proteomes" id="UP001165279"/>
    </source>
</evidence>
<protein>
    <submittedName>
        <fullName evidence="2">Uncharacterized protein</fullName>
    </submittedName>
</protein>
<reference evidence="2" key="1">
    <citation type="submission" date="2022-02" db="EMBL/GenBank/DDBJ databases">
        <title>The genome sequence of Ruegeria sp. 1NDH52C.</title>
        <authorList>
            <person name="Du J."/>
        </authorList>
    </citation>
    <scope>NUCLEOTIDE SEQUENCE</scope>
    <source>
        <strain evidence="2">1NDH52C</strain>
    </source>
</reference>
<gene>
    <name evidence="2" type="ORF">MB818_16860</name>
</gene>
<dbReference type="RefSeq" id="WP_234176911.1">
    <property type="nucleotide sequence ID" value="NZ_JAKOEM010000018.1"/>
</dbReference>
<organism evidence="2 3">
    <name type="scientific">Ruegeria alba</name>
    <dbReference type="NCBI Taxonomy" id="2916756"/>
    <lineage>
        <taxon>Bacteria</taxon>
        <taxon>Pseudomonadati</taxon>
        <taxon>Pseudomonadota</taxon>
        <taxon>Alphaproteobacteria</taxon>
        <taxon>Rhodobacterales</taxon>
        <taxon>Roseobacteraceae</taxon>
        <taxon>Ruegeria</taxon>
    </lineage>
</organism>
<evidence type="ECO:0000313" key="2">
    <source>
        <dbReference type="EMBL" id="MCG6559884.1"/>
    </source>
</evidence>
<feature type="coiled-coil region" evidence="1">
    <location>
        <begin position="85"/>
        <end position="112"/>
    </location>
</feature>
<evidence type="ECO:0000256" key="1">
    <source>
        <dbReference type="SAM" id="Coils"/>
    </source>
</evidence>
<keyword evidence="1" id="KW-0175">Coiled coil</keyword>
<name>A0ABS9P1B3_9RHOB</name>
<comment type="caution">
    <text evidence="2">The sequence shown here is derived from an EMBL/GenBank/DDBJ whole genome shotgun (WGS) entry which is preliminary data.</text>
</comment>
<dbReference type="EMBL" id="JAKOEM010000018">
    <property type="protein sequence ID" value="MCG6559884.1"/>
    <property type="molecule type" value="Genomic_DNA"/>
</dbReference>
<sequence>MSIPKNSAAFCEAAIQRQKDYCLEKNIYPRWPGIADTLIERRPELLDAYDDLACALKGDHRAADVFVDALLCTVCVWEPASSQEMREAKARLAEVNQKIADLANGLSNFLQERSDLENSHSFGSNTHHHVVDVIVRAARDNYSFKWYVEPELNALTSRFDMKYWPDLSDIAAEIAVDAQNAEIEIDDSITAAALASSRGSKADFCRALFERVREEARSASPLMPRDFHLKDDTWAAFINCLLDLPPEDMVDGPYIKRQRQRTRELAER</sequence>
<keyword evidence="3" id="KW-1185">Reference proteome</keyword>